<dbReference type="RefSeq" id="WP_164459041.1">
    <property type="nucleotide sequence ID" value="NZ_JAAIFS010000003.1"/>
</dbReference>
<evidence type="ECO:0000256" key="1">
    <source>
        <dbReference type="SAM" id="Phobius"/>
    </source>
</evidence>
<keyword evidence="1" id="KW-0812">Transmembrane</keyword>
<evidence type="ECO:0000259" key="2">
    <source>
        <dbReference type="Pfam" id="PF14230"/>
    </source>
</evidence>
<keyword evidence="1" id="KW-1133">Transmembrane helix</keyword>
<dbReference type="AlphaFoldDB" id="A0A6B3QL19"/>
<dbReference type="Pfam" id="PF14230">
    <property type="entry name" value="DUF4333"/>
    <property type="match status" value="1"/>
</dbReference>
<feature type="transmembrane region" description="Helical" evidence="1">
    <location>
        <begin position="12"/>
        <end position="31"/>
    </location>
</feature>
<dbReference type="InterPro" id="IPR025637">
    <property type="entry name" value="DUF4333"/>
</dbReference>
<proteinExistence type="predicted"/>
<evidence type="ECO:0000313" key="3">
    <source>
        <dbReference type="EMBL" id="NEV88622.1"/>
    </source>
</evidence>
<sequence>MTDQRSSARRIMAASSMVVAVCAVIVTIKVLNTDPTDVPPDPVVLDPIAVQETVKARIGPKTDRVSCPVYLVAEDDRTFSCTYWVKDIPNTVEVKLSGGQGEISLVT</sequence>
<name>A0A6B3QL19_STRTE</name>
<accession>A0A6B3QL19</accession>
<protein>
    <submittedName>
        <fullName evidence="3">DUF4333 domain-containing protein</fullName>
    </submittedName>
</protein>
<gene>
    <name evidence="3" type="ORF">GUR47_18360</name>
</gene>
<dbReference type="EMBL" id="JAAIFS010000003">
    <property type="protein sequence ID" value="NEV88622.1"/>
    <property type="molecule type" value="Genomic_DNA"/>
</dbReference>
<feature type="domain" description="DUF4333" evidence="2">
    <location>
        <begin position="42"/>
        <end position="101"/>
    </location>
</feature>
<reference evidence="3" key="1">
    <citation type="journal article" date="2020" name="Microorganisms">
        <title>Isolation, Genomic and Metabolomic Characterization of Streptomyces tendae VITAKN with Quorum Sensing Inhibitory Activity from Southern India.</title>
        <authorList>
            <person name="Ishaque N.M."/>
            <person name="Burgsdorf I."/>
            <person name="Limlingan Malit J.J."/>
            <person name="Saha S."/>
            <person name="Teta R."/>
            <person name="Ewe D."/>
            <person name="Kannabiran K."/>
            <person name="Hrouzek P."/>
            <person name="Steindler L."/>
            <person name="Costantino V."/>
            <person name="Saurav K."/>
        </authorList>
    </citation>
    <scope>NUCLEOTIDE SEQUENCE</scope>
    <source>
        <strain evidence="3">VITAKN</strain>
    </source>
</reference>
<comment type="caution">
    <text evidence="3">The sequence shown here is derived from an EMBL/GenBank/DDBJ whole genome shotgun (WGS) entry which is preliminary data.</text>
</comment>
<keyword evidence="1" id="KW-0472">Membrane</keyword>
<organism evidence="3">
    <name type="scientific">Streptomyces tendae</name>
    <dbReference type="NCBI Taxonomy" id="1932"/>
    <lineage>
        <taxon>Bacteria</taxon>
        <taxon>Bacillati</taxon>
        <taxon>Actinomycetota</taxon>
        <taxon>Actinomycetes</taxon>
        <taxon>Kitasatosporales</taxon>
        <taxon>Streptomycetaceae</taxon>
        <taxon>Streptomyces</taxon>
    </lineage>
</organism>